<evidence type="ECO:0000313" key="4">
    <source>
        <dbReference type="EMBL" id="EGB02976.1"/>
    </source>
</evidence>
<dbReference type="Gene3D" id="3.30.470.20">
    <property type="entry name" value="ATP-grasp fold, B domain"/>
    <property type="match status" value="1"/>
</dbReference>
<dbReference type="Proteomes" id="UP000002729">
    <property type="component" value="Unassembled WGS sequence"/>
</dbReference>
<dbReference type="GeneID" id="20226775"/>
<feature type="compositionally biased region" description="Basic residues" evidence="3">
    <location>
        <begin position="197"/>
        <end position="211"/>
    </location>
</feature>
<evidence type="ECO:0000256" key="3">
    <source>
        <dbReference type="SAM" id="MobiDB-lite"/>
    </source>
</evidence>
<reference evidence="4 5" key="1">
    <citation type="journal article" date="2011" name="Proc. Natl. Acad. Sci. U.S.A.">
        <title>Niche of harmful alga Aureococcus anophagefferens revealed through ecogenomics.</title>
        <authorList>
            <person name="Gobler C.J."/>
            <person name="Berry D.L."/>
            <person name="Dyhrman S.T."/>
            <person name="Wilhelm S.W."/>
            <person name="Salamov A."/>
            <person name="Lobanov A.V."/>
            <person name="Zhang Y."/>
            <person name="Collier J.L."/>
            <person name="Wurch L.L."/>
            <person name="Kustka A.B."/>
            <person name="Dill B.D."/>
            <person name="Shah M."/>
            <person name="VerBerkmoes N.C."/>
            <person name="Kuo A."/>
            <person name="Terry A."/>
            <person name="Pangilinan J."/>
            <person name="Lindquist E.A."/>
            <person name="Lucas S."/>
            <person name="Paulsen I.T."/>
            <person name="Hattenrath-Lehmann T.K."/>
            <person name="Talmage S.C."/>
            <person name="Walker E.A."/>
            <person name="Koch F."/>
            <person name="Burson A.M."/>
            <person name="Marcoval M.A."/>
            <person name="Tang Y.Z."/>
            <person name="Lecleir G.R."/>
            <person name="Coyne K.J."/>
            <person name="Berg G.M."/>
            <person name="Bertrand E.M."/>
            <person name="Saito M.A."/>
            <person name="Gladyshev V.N."/>
            <person name="Grigoriev I.V."/>
        </authorList>
    </citation>
    <scope>NUCLEOTIDE SEQUENCE [LARGE SCALE GENOMIC DNA]</scope>
    <source>
        <strain evidence="5">CCMP 1984</strain>
    </source>
</reference>
<dbReference type="InParanoid" id="F0YPI3"/>
<dbReference type="EMBL" id="GL833230">
    <property type="protein sequence ID" value="EGB02976.1"/>
    <property type="molecule type" value="Genomic_DNA"/>
</dbReference>
<dbReference type="PANTHER" id="PTHR24320">
    <property type="entry name" value="RETINOL DEHYDROGENASE"/>
    <property type="match status" value="1"/>
</dbReference>
<feature type="region of interest" description="Disordered" evidence="3">
    <location>
        <begin position="189"/>
        <end position="221"/>
    </location>
</feature>
<accession>F0YPI3</accession>
<dbReference type="AlphaFoldDB" id="F0YPI3"/>
<dbReference type="OrthoDB" id="202825at2759"/>
<dbReference type="RefSeq" id="XP_009042324.1">
    <property type="nucleotide sequence ID" value="XM_009044076.1"/>
</dbReference>
<evidence type="ECO:0000256" key="2">
    <source>
        <dbReference type="ARBA" id="ARBA00023002"/>
    </source>
</evidence>
<organism evidence="5">
    <name type="scientific">Aureococcus anophagefferens</name>
    <name type="common">Harmful bloom alga</name>
    <dbReference type="NCBI Taxonomy" id="44056"/>
    <lineage>
        <taxon>Eukaryota</taxon>
        <taxon>Sar</taxon>
        <taxon>Stramenopiles</taxon>
        <taxon>Ochrophyta</taxon>
        <taxon>Pelagophyceae</taxon>
        <taxon>Pelagomonadales</taxon>
        <taxon>Pelagomonadaceae</taxon>
        <taxon>Aureococcus</taxon>
    </lineage>
</organism>
<dbReference type="GO" id="GO:0016491">
    <property type="term" value="F:oxidoreductase activity"/>
    <property type="evidence" value="ECO:0007669"/>
    <property type="project" value="UniProtKB-KW"/>
</dbReference>
<feature type="region of interest" description="Disordered" evidence="3">
    <location>
        <begin position="826"/>
        <end position="852"/>
    </location>
</feature>
<dbReference type="Pfam" id="PF00106">
    <property type="entry name" value="adh_short"/>
    <property type="match status" value="1"/>
</dbReference>
<comment type="similarity">
    <text evidence="1">Belongs to the short-chain dehydrogenases/reductases (SDR) family.</text>
</comment>
<dbReference type="InterPro" id="IPR002347">
    <property type="entry name" value="SDR_fam"/>
</dbReference>
<gene>
    <name evidence="4" type="ORF">AURANDRAFT_68397</name>
</gene>
<protein>
    <submittedName>
        <fullName evidence="4">Uncharacterized protein</fullName>
    </submittedName>
</protein>
<sequence length="1241" mass="129347">MYSHGGGTGPPLAGGAPQHRLRPGGDDRYGVLPESGFGDRGGRAPSGPGDPGQHPGHGGHRGGSQGGGYGGQGGGYDIGSGAGYGRGSGYQGGGDGFDGRGGGYQGGGGYGGQGGGSHAGGYGSHADGYGDAGFGAGYGRDGGYGGRGDGFDGRGGGYQGGGGYGGQGGGYGGQGGGGSDAGGYGDGDACSGAARNGTRRGRRGRRGRRRTPAPTPAPTARLAAATSFPFSRGERFVRRGNVQRPVRASSRKFRAGPRKDLENFVAPLLRRMGLLETKGMDWDCYVGLQFTPEHEHNYLLAPAGSLVSSIPGLKEVLGDKEAFARLWRGCVARAAALRDAGALGAAAAAGLCAWTTPAFNAVHKLVDGAPRFAVEGGVDLCIDALVDLLAREGPSASAQRGGDATPLSTWIVKPQRRYLSLGMHLATLLEALASAGAVAAWATRETPLEEKKRARHTKQPGEFTMQRYVTRPATLGRRKFDLRLWTLVASLEPLSVYVLDVAKISVVDYEGWGLPRNASTLPAKCMHILMMASEFCLKHMTFPRPWPYDYPGVTRPDLGGLRGGRSFFEELRLGEAPPLGGEAAWAAWQAELWPALERTALLPLLLAKDELHGHEARVYGARDGELSRRSKRFALLSPDALWDAEIGGWRLEEINTNGLFQLGADEGEDVRTFHVDEGYTEAWLQIAGVDGYPRAPAYAAALDAALDDFCAGRGCDGRDREVLAAAAHENAHASSGWYRAWPPVDCGDACGARPDLADDAGVMALFEGSATRAGRLHFDFLRSLDRAYFASPSAARPDDGDRDAFPRYVPQEPPAHEYRTPQPAFAARSTMRSPGRAPTTQPLGHSTRTTSSARPSIVAGYAASGLLFRLRTEELATAAERLRWLRWTAARLACCGAALALRDAPAFRAVVLVVGVFATYAHNARGRSPTARRAAPGTVALVTGATAGIGLATAVALCRRGVDVVVPGRSPERAAAAAARINAAARGPGRARALPGAGLELDDRASVRGYAAAAAAAAPDLALLVLNAGVMRPAYGVVGGGAEATVASNHLGHFLLAELLGPTLAANAARGRDCRVVVVSSSLHRVAARALDALPDAAARRAAVADLRGDARAYGLFPRYALSKLMNVLHARALARRRPAVAAIAVHPGCVYTDVTRSLPWPVRAAHALAVPCWLLFQKLPPHGAHATVHAALAPELAAAENAGRSPYVADCRAEAPGLPRDADALADALWGASAAYAGAG</sequence>
<dbReference type="InterPro" id="IPR004344">
    <property type="entry name" value="TTL/TTLL_fam"/>
</dbReference>
<feature type="compositionally biased region" description="Gly residues" evidence="3">
    <location>
        <begin position="61"/>
        <end position="74"/>
    </location>
</feature>
<keyword evidence="2" id="KW-0560">Oxidoreductase</keyword>
<dbReference type="PRINTS" id="PR00081">
    <property type="entry name" value="GDHRDH"/>
</dbReference>
<keyword evidence="5" id="KW-1185">Reference proteome</keyword>
<evidence type="ECO:0000313" key="5">
    <source>
        <dbReference type="Proteomes" id="UP000002729"/>
    </source>
</evidence>
<dbReference type="eggNOG" id="KOG1208">
    <property type="taxonomic scope" value="Eukaryota"/>
</dbReference>
<evidence type="ECO:0000256" key="1">
    <source>
        <dbReference type="ARBA" id="ARBA00006484"/>
    </source>
</evidence>
<proteinExistence type="inferred from homology"/>
<dbReference type="KEGG" id="aaf:AURANDRAFT_68397"/>
<dbReference type="SUPFAM" id="SSF51735">
    <property type="entry name" value="NAD(P)-binding Rossmann-fold domains"/>
    <property type="match status" value="1"/>
</dbReference>
<dbReference type="InterPro" id="IPR036291">
    <property type="entry name" value="NAD(P)-bd_dom_sf"/>
</dbReference>
<dbReference type="PANTHER" id="PTHR24320:SF152">
    <property type="entry name" value="SHORT-CHAIN DEHYDROGENASE_REDUCTASE FAMILY PROTEIN"/>
    <property type="match status" value="1"/>
</dbReference>
<dbReference type="Gene3D" id="3.40.50.720">
    <property type="entry name" value="NAD(P)-binding Rossmann-like Domain"/>
    <property type="match status" value="1"/>
</dbReference>
<dbReference type="Pfam" id="PF03133">
    <property type="entry name" value="TTL"/>
    <property type="match status" value="1"/>
</dbReference>
<feature type="region of interest" description="Disordered" evidence="3">
    <location>
        <begin position="1"/>
        <end position="74"/>
    </location>
</feature>
<feature type="compositionally biased region" description="Polar residues" evidence="3">
    <location>
        <begin position="838"/>
        <end position="852"/>
    </location>
</feature>
<name>F0YPI3_AURAN</name>